<feature type="compositionally biased region" description="Low complexity" evidence="18">
    <location>
        <begin position="1549"/>
        <end position="1560"/>
    </location>
</feature>
<feature type="compositionally biased region" description="Polar residues" evidence="18">
    <location>
        <begin position="1456"/>
        <end position="1470"/>
    </location>
</feature>
<keyword evidence="7" id="KW-0808">Transferase</keyword>
<feature type="region of interest" description="Disordered" evidence="18">
    <location>
        <begin position="1501"/>
        <end position="1572"/>
    </location>
</feature>
<dbReference type="FunFam" id="3.30.200.20:FF:000494">
    <property type="entry name" value="serine/threonine-protein kinase WNK2 isoform X2"/>
    <property type="match status" value="1"/>
</dbReference>
<feature type="region of interest" description="Disordered" evidence="18">
    <location>
        <begin position="880"/>
        <end position="912"/>
    </location>
</feature>
<dbReference type="GO" id="GO:0005737">
    <property type="term" value="C:cytoplasm"/>
    <property type="evidence" value="ECO:0007669"/>
    <property type="project" value="UniProtKB-SubCell"/>
</dbReference>
<feature type="region of interest" description="Disordered" evidence="18">
    <location>
        <begin position="2461"/>
        <end position="2553"/>
    </location>
</feature>
<dbReference type="Pfam" id="PF24889">
    <property type="entry name" value="CCTL2_WNK"/>
    <property type="match status" value="1"/>
</dbReference>
<feature type="region of interest" description="Disordered" evidence="18">
    <location>
        <begin position="1131"/>
        <end position="1150"/>
    </location>
</feature>
<feature type="domain" description="Protein kinase" evidence="19">
    <location>
        <begin position="146"/>
        <end position="404"/>
    </location>
</feature>
<dbReference type="InterPro" id="IPR008271">
    <property type="entry name" value="Ser/Thr_kinase_AS"/>
</dbReference>
<dbReference type="FunFam" id="1.10.510.10:FF:000006">
    <property type="entry name" value="Serine/threonine-protein kinase WNK1 isoform 2"/>
    <property type="match status" value="1"/>
</dbReference>
<keyword evidence="5" id="KW-0723">Serine/threonine-protein kinase</keyword>
<keyword evidence="20" id="KW-1185">Reference proteome</keyword>
<gene>
    <name evidence="21" type="primary">LOC109396381</name>
</gene>
<feature type="region of interest" description="Disordered" evidence="18">
    <location>
        <begin position="1610"/>
        <end position="1676"/>
    </location>
</feature>
<evidence type="ECO:0000256" key="8">
    <source>
        <dbReference type="ARBA" id="ARBA00022741"/>
    </source>
</evidence>
<evidence type="ECO:0000256" key="14">
    <source>
        <dbReference type="ARBA" id="ARBA00063874"/>
    </source>
</evidence>
<dbReference type="Proteomes" id="UP000694851">
    <property type="component" value="Unplaced"/>
</dbReference>
<keyword evidence="8" id="KW-0547">Nucleotide-binding</keyword>
<dbReference type="GO" id="GO:0005634">
    <property type="term" value="C:nucleus"/>
    <property type="evidence" value="ECO:0007669"/>
    <property type="project" value="TreeGrafter"/>
</dbReference>
<dbReference type="GO" id="GO:1904062">
    <property type="term" value="P:regulation of monoatomic cation transmembrane transport"/>
    <property type="evidence" value="ECO:0007669"/>
    <property type="project" value="UniProtKB-ARBA"/>
</dbReference>
<organism evidence="20 21">
    <name type="scientific">Hipposideros armiger</name>
    <name type="common">Great Himalayan leaf-nosed bat</name>
    <dbReference type="NCBI Taxonomy" id="186990"/>
    <lineage>
        <taxon>Eukaryota</taxon>
        <taxon>Metazoa</taxon>
        <taxon>Chordata</taxon>
        <taxon>Craniata</taxon>
        <taxon>Vertebrata</taxon>
        <taxon>Euteleostomi</taxon>
        <taxon>Mammalia</taxon>
        <taxon>Eutheria</taxon>
        <taxon>Laurasiatheria</taxon>
        <taxon>Chiroptera</taxon>
        <taxon>Yinpterochiroptera</taxon>
        <taxon>Rhinolophoidea</taxon>
        <taxon>Hipposideridae</taxon>
        <taxon>Hipposideros</taxon>
    </lineage>
</organism>
<dbReference type="PROSITE" id="PS00108">
    <property type="entry name" value="PROTEIN_KINASE_ST"/>
    <property type="match status" value="1"/>
</dbReference>
<evidence type="ECO:0000256" key="12">
    <source>
        <dbReference type="ARBA" id="ARBA00047899"/>
    </source>
</evidence>
<feature type="compositionally biased region" description="Polar residues" evidence="18">
    <location>
        <begin position="880"/>
        <end position="894"/>
    </location>
</feature>
<evidence type="ECO:0000256" key="11">
    <source>
        <dbReference type="ARBA" id="ARBA00022843"/>
    </source>
</evidence>
<dbReference type="RefSeq" id="XP_019523682.1">
    <property type="nucleotide sequence ID" value="XM_019668137.1"/>
</dbReference>
<feature type="compositionally biased region" description="Basic and acidic residues" evidence="18">
    <location>
        <begin position="2531"/>
        <end position="2540"/>
    </location>
</feature>
<dbReference type="KEGG" id="hai:109396381"/>
<feature type="compositionally biased region" description="Polar residues" evidence="18">
    <location>
        <begin position="837"/>
        <end position="865"/>
    </location>
</feature>
<protein>
    <recommendedName>
        <fullName evidence="15">Serine/threonine-protein kinase WNK3</fullName>
        <ecNumber evidence="3">2.7.11.1</ecNumber>
    </recommendedName>
    <alternativeName>
        <fullName evidence="16">Protein kinase lysine-deficient 3</fullName>
    </alternativeName>
    <alternativeName>
        <fullName evidence="17">Protein kinase with no lysine 3</fullName>
    </alternativeName>
</protein>
<evidence type="ECO:0000256" key="6">
    <source>
        <dbReference type="ARBA" id="ARBA00022553"/>
    </source>
</evidence>
<evidence type="ECO:0000256" key="16">
    <source>
        <dbReference type="ARBA" id="ARBA00080935"/>
    </source>
</evidence>
<evidence type="ECO:0000256" key="15">
    <source>
        <dbReference type="ARBA" id="ARBA00071800"/>
    </source>
</evidence>
<dbReference type="GO" id="GO:0004674">
    <property type="term" value="F:protein serine/threonine kinase activity"/>
    <property type="evidence" value="ECO:0007669"/>
    <property type="project" value="UniProtKB-KW"/>
</dbReference>
<evidence type="ECO:0000256" key="17">
    <source>
        <dbReference type="ARBA" id="ARBA00083534"/>
    </source>
</evidence>
<feature type="region of interest" description="Disordered" evidence="18">
    <location>
        <begin position="1405"/>
        <end position="1471"/>
    </location>
</feature>
<evidence type="ECO:0000256" key="7">
    <source>
        <dbReference type="ARBA" id="ARBA00022679"/>
    </source>
</evidence>
<dbReference type="CDD" id="cd14031">
    <property type="entry name" value="STKc_WNK3"/>
    <property type="match status" value="1"/>
</dbReference>
<dbReference type="FunFam" id="3.10.20.90:FF:000007">
    <property type="entry name" value="Serine/threonine-protein kinase WNK1 isoform 1"/>
    <property type="match status" value="1"/>
</dbReference>
<dbReference type="GO" id="GO:0006884">
    <property type="term" value="P:cell volume homeostasis"/>
    <property type="evidence" value="ECO:0007669"/>
    <property type="project" value="UniProtKB-ARBA"/>
</dbReference>
<evidence type="ECO:0000256" key="2">
    <source>
        <dbReference type="ARBA" id="ARBA00004496"/>
    </source>
</evidence>
<dbReference type="PANTHER" id="PTHR15976:SF15">
    <property type="entry name" value="CONSTITUTIVE COACTIVATOR OF PPAR-GAMMA-LIKE PROTEIN 2"/>
    <property type="match status" value="1"/>
</dbReference>
<dbReference type="PROSITE" id="PS50011">
    <property type="entry name" value="PROTEIN_KINASE_DOM"/>
    <property type="match status" value="1"/>
</dbReference>
<evidence type="ECO:0000256" key="5">
    <source>
        <dbReference type="ARBA" id="ARBA00022527"/>
    </source>
</evidence>
<feature type="region of interest" description="Disordered" evidence="18">
    <location>
        <begin position="708"/>
        <end position="737"/>
    </location>
</feature>
<dbReference type="InterPro" id="IPR056865">
    <property type="entry name" value="CCTL2_WNK"/>
</dbReference>
<dbReference type="InterPro" id="IPR000719">
    <property type="entry name" value="Prot_kinase_dom"/>
</dbReference>
<dbReference type="SMART" id="SM00220">
    <property type="entry name" value="S_TKc"/>
    <property type="match status" value="1"/>
</dbReference>
<evidence type="ECO:0000256" key="3">
    <source>
        <dbReference type="ARBA" id="ARBA00012513"/>
    </source>
</evidence>
<feature type="compositionally biased region" description="Basic and acidic residues" evidence="18">
    <location>
        <begin position="1444"/>
        <end position="1453"/>
    </location>
</feature>
<comment type="subunit">
    <text evidence="14">Interacts with WNK1 and WNK4.</text>
</comment>
<evidence type="ECO:0000256" key="10">
    <source>
        <dbReference type="ARBA" id="ARBA00022840"/>
    </source>
</evidence>
<feature type="compositionally biased region" description="Polar residues" evidence="18">
    <location>
        <begin position="1"/>
        <end position="11"/>
    </location>
</feature>
<dbReference type="Gene3D" id="1.10.510.10">
    <property type="entry name" value="Transferase(Phosphotransferase) domain 1"/>
    <property type="match status" value="1"/>
</dbReference>
<feature type="compositionally biased region" description="Acidic residues" evidence="18">
    <location>
        <begin position="1561"/>
        <end position="1572"/>
    </location>
</feature>
<feature type="compositionally biased region" description="Polar residues" evidence="18">
    <location>
        <begin position="710"/>
        <end position="721"/>
    </location>
</feature>
<keyword evidence="11" id="KW-0832">Ubl conjugation</keyword>
<evidence type="ECO:0000256" key="18">
    <source>
        <dbReference type="SAM" id="MobiDB-lite"/>
    </source>
</evidence>
<keyword evidence="9 21" id="KW-0418">Kinase</keyword>
<dbReference type="InterPro" id="IPR011009">
    <property type="entry name" value="Kinase-like_dom_sf"/>
</dbReference>
<evidence type="ECO:0000256" key="13">
    <source>
        <dbReference type="ARBA" id="ARBA00048679"/>
    </source>
</evidence>
<feature type="compositionally biased region" description="Basic residues" evidence="18">
    <location>
        <begin position="1626"/>
        <end position="1637"/>
    </location>
</feature>
<feature type="region of interest" description="Disordered" evidence="18">
    <location>
        <begin position="2423"/>
        <end position="2443"/>
    </location>
</feature>
<feature type="compositionally biased region" description="Polar residues" evidence="18">
    <location>
        <begin position="2502"/>
        <end position="2527"/>
    </location>
</feature>
<dbReference type="SUPFAM" id="SSF56112">
    <property type="entry name" value="Protein kinase-like (PK-like)"/>
    <property type="match status" value="1"/>
</dbReference>
<keyword evidence="6" id="KW-0597">Phosphoprotein</keyword>
<evidence type="ECO:0000256" key="1">
    <source>
        <dbReference type="ARBA" id="ARBA00001946"/>
    </source>
</evidence>
<name>A0A8B7TD60_HIPAR</name>
<comment type="subcellular location">
    <subcellularLocation>
        <location evidence="2">Cytoplasm</location>
    </subcellularLocation>
</comment>
<dbReference type="Gene3D" id="3.10.20.90">
    <property type="entry name" value="Phosphatidylinositol 3-kinase Catalytic Subunit, Chain A, domain 1"/>
    <property type="match status" value="2"/>
</dbReference>
<dbReference type="Gene3D" id="3.30.200.20">
    <property type="entry name" value="Phosphorylase Kinase, domain 1"/>
    <property type="match status" value="1"/>
</dbReference>
<evidence type="ECO:0000256" key="4">
    <source>
        <dbReference type="ARBA" id="ARBA00022490"/>
    </source>
</evidence>
<feature type="region of interest" description="Disordered" evidence="18">
    <location>
        <begin position="1"/>
        <end position="24"/>
    </location>
</feature>
<dbReference type="GeneID" id="109396381"/>
<feature type="region of interest" description="Disordered" evidence="18">
    <location>
        <begin position="2001"/>
        <end position="2050"/>
    </location>
</feature>
<dbReference type="OrthoDB" id="4062651at2759"/>
<evidence type="ECO:0000313" key="21">
    <source>
        <dbReference type="RefSeq" id="XP_019523682.1"/>
    </source>
</evidence>
<comment type="catalytic activity">
    <reaction evidence="12">
        <text>L-threonyl-[protein] + ATP = O-phospho-L-threonyl-[protein] + ADP + H(+)</text>
        <dbReference type="Rhea" id="RHEA:46608"/>
        <dbReference type="Rhea" id="RHEA-COMP:11060"/>
        <dbReference type="Rhea" id="RHEA-COMP:11605"/>
        <dbReference type="ChEBI" id="CHEBI:15378"/>
        <dbReference type="ChEBI" id="CHEBI:30013"/>
        <dbReference type="ChEBI" id="CHEBI:30616"/>
        <dbReference type="ChEBI" id="CHEBI:61977"/>
        <dbReference type="ChEBI" id="CHEBI:456216"/>
        <dbReference type="EC" id="2.7.11.1"/>
    </reaction>
</comment>
<feature type="compositionally biased region" description="Basic and acidic residues" evidence="18">
    <location>
        <begin position="1408"/>
        <end position="1417"/>
    </location>
</feature>
<keyword evidence="4" id="KW-0963">Cytoplasm</keyword>
<feature type="compositionally biased region" description="Low complexity" evidence="18">
    <location>
        <begin position="2006"/>
        <end position="2018"/>
    </location>
</feature>
<keyword evidence="10" id="KW-0067">ATP-binding</keyword>
<dbReference type="Pfam" id="PF00069">
    <property type="entry name" value="Pkinase"/>
    <property type="match status" value="1"/>
</dbReference>
<dbReference type="FunFam" id="3.10.20.90:FF:000166">
    <property type="entry name" value="serine/threonine-protein kinase WNK3 isoform X1"/>
    <property type="match status" value="1"/>
</dbReference>
<proteinExistence type="predicted"/>
<dbReference type="Pfam" id="PF12202">
    <property type="entry name" value="OSR1_C"/>
    <property type="match status" value="1"/>
</dbReference>
<dbReference type="PANTHER" id="PTHR15976">
    <property type="entry name" value="CONSTITUTIVE COACTIVATOR OF PEROXISOME PROLIFERATOR-ACTIVATED RECEPTOR GAMMA"/>
    <property type="match status" value="1"/>
</dbReference>
<dbReference type="InterPro" id="IPR024678">
    <property type="entry name" value="Kinase_OSR1/WNK_CCT"/>
</dbReference>
<comment type="catalytic activity">
    <reaction evidence="13">
        <text>L-seryl-[protein] + ATP = O-phospho-L-seryl-[protein] + ADP + H(+)</text>
        <dbReference type="Rhea" id="RHEA:17989"/>
        <dbReference type="Rhea" id="RHEA-COMP:9863"/>
        <dbReference type="Rhea" id="RHEA-COMP:11604"/>
        <dbReference type="ChEBI" id="CHEBI:15378"/>
        <dbReference type="ChEBI" id="CHEBI:29999"/>
        <dbReference type="ChEBI" id="CHEBI:30616"/>
        <dbReference type="ChEBI" id="CHEBI:83421"/>
        <dbReference type="ChEBI" id="CHEBI:456216"/>
        <dbReference type="EC" id="2.7.11.1"/>
    </reaction>
</comment>
<accession>A0A8B7TD60</accession>
<feature type="compositionally biased region" description="Polar residues" evidence="18">
    <location>
        <begin position="1420"/>
        <end position="1437"/>
    </location>
</feature>
<feature type="region of interest" description="Disordered" evidence="18">
    <location>
        <begin position="837"/>
        <end position="866"/>
    </location>
</feature>
<reference evidence="21" key="1">
    <citation type="submission" date="2025-08" db="UniProtKB">
        <authorList>
            <consortium name="RefSeq"/>
        </authorList>
    </citation>
    <scope>IDENTIFICATION</scope>
    <source>
        <tissue evidence="21">Muscle</tissue>
    </source>
</reference>
<dbReference type="GO" id="GO:0005524">
    <property type="term" value="F:ATP binding"/>
    <property type="evidence" value="ECO:0007669"/>
    <property type="project" value="UniProtKB-KW"/>
</dbReference>
<evidence type="ECO:0000313" key="20">
    <source>
        <dbReference type="Proteomes" id="UP000694851"/>
    </source>
</evidence>
<dbReference type="InterPro" id="IPR026784">
    <property type="entry name" value="Coact_PPARg"/>
</dbReference>
<feature type="compositionally biased region" description="Basic and acidic residues" evidence="18">
    <location>
        <begin position="1528"/>
        <end position="1542"/>
    </location>
</feature>
<dbReference type="EC" id="2.7.11.1" evidence="3"/>
<feature type="compositionally biased region" description="Polar residues" evidence="18">
    <location>
        <begin position="1657"/>
        <end position="1669"/>
    </location>
</feature>
<sequence>MATDSGEPTSTEDSEKPDGVSLGNRVYQVAATLTLEARRKKKDSTFSASGETTERKRFFRKSVEMTEDKVVASSSKDERIKTATNIPRGEKHPTNVLRGGQEVKYAQCSKTTSESSKDFFKEKNEKEMEEEAEMKAVATSPSGRFLKFDIELGRGAFKTVYKGLDTETWVEVAWCELQDRKLTKAEQQRFKEEAEMLKGLQHPNIVRFYDSWESILKGKKCIVLVTELMTSGTLKTYLKRFKVMKPKVLRSWCRQILKGLQFLHTRTPPIIHRDLKCDNIFITGPTGSVKIGDLGLATLMRTSFAKSVIGTPEFMAPEMYEEHYDESVDVYAFGMCMLEMATSEYPYSECQNAAQIYRKVTSGIKPASFNKVSDPEVKEIIEGCIRQNKSERLSIRNLLNHAFFAEDTGLRVELAEEGDSSNSSLALRLWVEDPKKLKGKHKDNEAIEFSFNLEKDTPEEVAYEMVKSGFFHESDSKAVAKSIRDRVTLIKKTREKKPTGCLEERRDSQCKFVGNVLPQPQNKCLFPAPAQHTGAECEETELEQHIQQQLLLRKSQQHCFSVTGDNLSEAGAGSVKQSDISQPRIAYSSDQTMGSQMVSNISETKINDPRKIYPSQQLVGYYQQISGLQKQPKLTQPQILPLVQGQSTVLPAQVLGPPVVSHPQVSPLTVQKFSQIKPVSQPVAVEQQATLLKPDLVRSLHHDVAAVKEITNTPDNPSGNGKQDRSKQRRASCPRPEKGTKFQLTVLQVSTSGDNMVECQLETHNNKMVTFKFDVDGDSPEDIADYMVEDNFVLESEKEKFVEELRAIVGHAQEILHIHSATERAAGVDSITMESNISQTGSSEQVQINSASTQTSNESAPQSSPVGRWRFCINQTIRNREAQSPPSLQQSMSTIPGLHPLPSPRNTNNKETSQDTLLTLENNTCQRALFTSKSEHKEVVDGKISECTSVETKPAMFYPVEEDGCIMAPVASSSICTATSVCAVPVESEGLYNQAGIFLFVHPCHQAASQADILMTPPGESTQITGNSLIIPAFMSDQKPQSLSVQQPTKDAEFISQEGETTVNTEISSPKTVIPTQTSGLEPTTLLPTTVLESDGERPPKMEFADNRIKSLDEKLRNLLYQEHNISSVYPESQKDTQSMDSPFSSSAEDTLSCPLPEVIAISHGGIQDSPAQSPNFQQTGSRILPNVAASQPANTSVFKRDLNVITSVPSELCLHEMSPDASLPGDPEAYPAAVSSGGAIRLQTGGGYFGLSFTCPSLKNPISKKSWTRKFKSWAYRLRQSTSFFKRSKVCQVETEDKRSAVAPDPIPMTREATADTRALSRYKAMPGSFQRGRFQVITVPQEQSVKVKSSGKEHIPAVFKEMTSHSSEEALAFTETSKAHLVKMKPATHNPQTLFSPQKLQAPHSTFKEDKRIPKQGDNFSSSSTACKTGKSSMKLQAPHSTFKEDKRIPKQGDNFSSSSTACKTGKSSMIPKKKLEEISAVGSSTQSGSKLLRKEREILTVGKQPNSDGEFSATLAGRGKSVAKTRPESGQRLPLRGEKGYAQTQSSLFYSPSSPMSSDDESEIEDEDLKVELQKLREKHIQEVVNLQTQQNKELQDLFERVRVIKDSKTKSSETPLPPASPRRPRSLKSKLRSRPQSLTHVDSGPAATDPQCVESNAAASRQQPPASKKGMFTDDLHKLVDDWTKETVGNSLIKPSLNQLKQSRHKQETDNWNRAYDVFQSLEDHHLEVVAFLRENGFHGLLAHDSEYALYNIPFYYSSHALKLSWNGKNLTTNQFLMQEVAKQLGLKRMNFPIFAALLGNHILPDEDLAAFHWSLLGPEHPLASLKVRAHQLVLPPCDVVIKAVSEYVSSIKDPSNLDVVGKDVFKQSQSRTEDKIERFKKAVEYYSVTTKLSSLPVGPSSFLASGFRNNRLGNPPLPRHQMGTISAGKPMFSHHVPQKMKYPPSFPMGPNSSLLFSSHALGESHAFSEDPMLQNSPFASWAVSYDSSTPQFPNYLTSKASSLGPDSSHSSSSDGDEPNEASSHHITETLQQPPVWENPTDDRGSWVQPIDAGVSDANLGDGEPHIPSLLSMSTRNHIDITIPPLPPVAPEVLRVAEHRHRRGLMYPYIYHVLTKGEIKIPVCIEDECNMELPPAAVLFRSARQYVYGVLFSLSETQRKLERLAIRRRLPAEVPSVILKEWSAYKGKSPQTPELVSALTFREWTCPNLKKLWLGKAVEDKNRRMRAFLACMKSDTPSMLNPANVPTHLLLMCCVLRYMVQWPGGRILHRHELDTFLAQAVSTQLYEPDQLQELKIEKLDARGIQLAALFMSGVDTALFANDACGQPVPWEHCCPWIYFDGKLFQSKLIKAGRERASLVELCDGQADLATKVEKMRQSILEGVNMSHPPPSALLPSPTFMPPMVPSLYPVSLYSRAMGSVPPPPQGRSRGFAGLHPIPPQGGKLEIAGMVVGQWAGSRSSRGRGSFGMQVVSVGGPGKGHGKEQTGRGSKGHKKGYKQGTSDGVSKSLEPNQSRSRSQVNGGNVTLIKEEKSDHHLPAPSLCALSRDSSMCNNGNRYFPMKNVGKSRLREQKLGTMAREKEE</sequence>
<comment type="cofactor">
    <cofactor evidence="1">
        <name>Mg(2+)</name>
        <dbReference type="ChEBI" id="CHEBI:18420"/>
    </cofactor>
</comment>
<evidence type="ECO:0000256" key="9">
    <source>
        <dbReference type="ARBA" id="ARBA00022777"/>
    </source>
</evidence>
<evidence type="ECO:0000259" key="19">
    <source>
        <dbReference type="PROSITE" id="PS50011"/>
    </source>
</evidence>